<reference evidence="7 8" key="1">
    <citation type="journal article" date="2019" name="Environ. Microbiol.">
        <title>At the nexus of three kingdoms: the genome of the mycorrhizal fungus Gigaspora margarita provides insights into plant, endobacterial and fungal interactions.</title>
        <authorList>
            <person name="Venice F."/>
            <person name="Ghignone S."/>
            <person name="Salvioli di Fossalunga A."/>
            <person name="Amselem J."/>
            <person name="Novero M."/>
            <person name="Xianan X."/>
            <person name="Sedzielewska Toro K."/>
            <person name="Morin E."/>
            <person name="Lipzen A."/>
            <person name="Grigoriev I.V."/>
            <person name="Henrissat B."/>
            <person name="Martin F.M."/>
            <person name="Bonfante P."/>
        </authorList>
    </citation>
    <scope>NUCLEOTIDE SEQUENCE [LARGE SCALE GENOMIC DNA]</scope>
    <source>
        <strain evidence="7 8">BEG34</strain>
    </source>
</reference>
<keyword evidence="8" id="KW-1185">Reference proteome</keyword>
<dbReference type="InterPro" id="IPR000719">
    <property type="entry name" value="Prot_kinase_dom"/>
</dbReference>
<dbReference type="EMBL" id="WTPW01000190">
    <property type="protein sequence ID" value="KAF0537285.1"/>
    <property type="molecule type" value="Genomic_DNA"/>
</dbReference>
<evidence type="ECO:0000256" key="5">
    <source>
        <dbReference type="PROSITE-ProRule" id="PRU10141"/>
    </source>
</evidence>
<evidence type="ECO:0000256" key="2">
    <source>
        <dbReference type="ARBA" id="ARBA00022741"/>
    </source>
</evidence>
<dbReference type="AlphaFoldDB" id="A0A8H4EQT0"/>
<keyword evidence="2 5" id="KW-0547">Nucleotide-binding</keyword>
<protein>
    <submittedName>
        <fullName evidence="7">Kinase-like protein</fullName>
    </submittedName>
</protein>
<dbReference type="Pfam" id="PF00069">
    <property type="entry name" value="Pkinase"/>
    <property type="match status" value="2"/>
</dbReference>
<dbReference type="SUPFAM" id="SSF56112">
    <property type="entry name" value="Protein kinase-like (PK-like)"/>
    <property type="match status" value="3"/>
</dbReference>
<dbReference type="InterPro" id="IPR011009">
    <property type="entry name" value="Kinase-like_dom_sf"/>
</dbReference>
<dbReference type="InterPro" id="IPR059179">
    <property type="entry name" value="MLKL-like_MCAfunc"/>
</dbReference>
<dbReference type="PROSITE" id="PS50011">
    <property type="entry name" value="PROTEIN_KINASE_DOM"/>
    <property type="match status" value="3"/>
</dbReference>
<dbReference type="PROSITE" id="PS00107">
    <property type="entry name" value="PROTEIN_KINASE_ATP"/>
    <property type="match status" value="1"/>
</dbReference>
<sequence>MVDRVKAAEFSIDKIVRSIDKKKEEFNKKSYYLAFERFKNNLSHIKEYCKNVSKLKGYRRFLLATDVKSKFEQLRDDFDRCMADLNFAYDVSNVIDRAEESQRVDTSLNEVKESLKQLDDKLDEGFKQVDDKLDEGVRDKINAVAQRIDFMQSTQLGDTKKIDARELDDPKKPVVRGKVFKKMYKSFIDVACKPIDGQNENEMAILGKLGLSSQILKFYGHSVVNNSQVMILEWAELGNLRELYEKYDIPWTRKIKIAGNILLGLLFLRTVNVFHHDVRCENVFVLRDLSVKLGNFGCAREVDGNSRNLSSLETYIVRWIAPELIKKYISGKHENKKVYTPHCEMFSFGMLLWELSYEKLPYAEWNIKQICDHVLVGKREKILNGRFRNPDDRKIQLEFIKIIQDAWCHQPELRITIPTLRQRLEDLANKFPIAIDGPLLFREKTLDFDGLNDIEEIIAEDDDILPLENNVSTEKVDPNELIVNPSELIDPYSPIKKFYKGFEVAVKYSKRLQTELSILKKLDISPYILRFYGHAKIDDKEAMIFEWAEHKSLEEFYDSCDITWTRKIKIIHGISSGIMFLLSMNIFHQGIRCKNVFITRGMNPKLGNFGHADKLKNVIRWMSPEQIEKYQNPCKKCGEKFKNTDKFEKIICQLAPEQIDKNQCEECKKKKYTQHCETFSFGMLIWELCYETIPYNNWNPNEISEHVLKLGKREKLLLGKFNNPDDDNIQKGLSEIIDKTWQHIPHTRINITDLNKMLKQLTETYPILVNDQIYHSSEDKYSDLLNEQTIKKNFENEVEKISKIVQWEGIKFMEKIGKGNFGTVNKAYMTMTHEYVACKTLTNTTDINNKQSTAFINELKMHVDLNHCNNIIRFLGVTRDNVNHNYYLVMEFANNGDLYTFLQSNHRLLNWDKKLKLALQIANGLHFLHCKDIIHRDLHDKNILIHNDEVKITDFGHAKNEYMETHVHNKLFGVIPFLAPELIESGNNKNMSLPYCKKTDIYSLAFLFWELSSGRRPFENTSSIGSMDIASLCFRIITEIREEPVPGTPKDYINLYSKCWRTDPNDRPDIKLVYQDLKDMMNSEIPLIADSINYEIRFSISDNQKLTPNAK</sequence>
<evidence type="ECO:0000256" key="1">
    <source>
        <dbReference type="ARBA" id="ARBA00022679"/>
    </source>
</evidence>
<dbReference type="OrthoDB" id="2314769at2759"/>
<evidence type="ECO:0000256" key="4">
    <source>
        <dbReference type="ARBA" id="ARBA00022840"/>
    </source>
</evidence>
<organism evidence="7 8">
    <name type="scientific">Gigaspora margarita</name>
    <dbReference type="NCBI Taxonomy" id="4874"/>
    <lineage>
        <taxon>Eukaryota</taxon>
        <taxon>Fungi</taxon>
        <taxon>Fungi incertae sedis</taxon>
        <taxon>Mucoromycota</taxon>
        <taxon>Glomeromycotina</taxon>
        <taxon>Glomeromycetes</taxon>
        <taxon>Diversisporales</taxon>
        <taxon>Gigasporaceae</taxon>
        <taxon>Gigaspora</taxon>
    </lineage>
</organism>
<evidence type="ECO:0000313" key="8">
    <source>
        <dbReference type="Proteomes" id="UP000439903"/>
    </source>
</evidence>
<dbReference type="CDD" id="cd21037">
    <property type="entry name" value="MLKL_NTD"/>
    <property type="match status" value="1"/>
</dbReference>
<keyword evidence="3 7" id="KW-0418">Kinase</keyword>
<dbReference type="Pfam" id="PF07714">
    <property type="entry name" value="PK_Tyr_Ser-Thr"/>
    <property type="match status" value="1"/>
</dbReference>
<dbReference type="PRINTS" id="PR00109">
    <property type="entry name" value="TYRKINASE"/>
</dbReference>
<proteinExistence type="predicted"/>
<dbReference type="PANTHER" id="PTHR44329">
    <property type="entry name" value="SERINE/THREONINE-PROTEIN KINASE TNNI3K-RELATED"/>
    <property type="match status" value="1"/>
</dbReference>
<evidence type="ECO:0000256" key="3">
    <source>
        <dbReference type="ARBA" id="ARBA00022777"/>
    </source>
</evidence>
<dbReference type="GO" id="GO:0007166">
    <property type="term" value="P:cell surface receptor signaling pathway"/>
    <property type="evidence" value="ECO:0007669"/>
    <property type="project" value="InterPro"/>
</dbReference>
<dbReference type="Gene3D" id="1.10.510.10">
    <property type="entry name" value="Transferase(Phosphotransferase) domain 1"/>
    <property type="match status" value="3"/>
</dbReference>
<dbReference type="InterPro" id="IPR017441">
    <property type="entry name" value="Protein_kinase_ATP_BS"/>
</dbReference>
<dbReference type="Proteomes" id="UP000439903">
    <property type="component" value="Unassembled WGS sequence"/>
</dbReference>
<keyword evidence="1" id="KW-0808">Transferase</keyword>
<dbReference type="InterPro" id="IPR051681">
    <property type="entry name" value="Ser/Thr_Kinases-Pseudokinases"/>
</dbReference>
<comment type="caution">
    <text evidence="7">The sequence shown here is derived from an EMBL/GenBank/DDBJ whole genome shotgun (WGS) entry which is preliminary data.</text>
</comment>
<evidence type="ECO:0000259" key="6">
    <source>
        <dbReference type="PROSITE" id="PS50011"/>
    </source>
</evidence>
<feature type="domain" description="Protein kinase" evidence="6">
    <location>
        <begin position="127"/>
        <end position="427"/>
    </location>
</feature>
<name>A0A8H4EQT0_GIGMA</name>
<feature type="binding site" evidence="5">
    <location>
        <position position="839"/>
    </location>
    <ligand>
        <name>ATP</name>
        <dbReference type="ChEBI" id="CHEBI:30616"/>
    </ligand>
</feature>
<feature type="domain" description="Protein kinase" evidence="6">
    <location>
        <begin position="443"/>
        <end position="768"/>
    </location>
</feature>
<dbReference type="InterPro" id="IPR008266">
    <property type="entry name" value="Tyr_kinase_AS"/>
</dbReference>
<gene>
    <name evidence="7" type="ORF">F8M41_008453</name>
</gene>
<dbReference type="InterPro" id="IPR036537">
    <property type="entry name" value="Adaptor_Cbl_N_dom_sf"/>
</dbReference>
<feature type="domain" description="Protein kinase" evidence="6">
    <location>
        <begin position="810"/>
        <end position="1088"/>
    </location>
</feature>
<accession>A0A8H4EQT0</accession>
<dbReference type="PANTHER" id="PTHR44329:SF288">
    <property type="entry name" value="MITOGEN-ACTIVATED PROTEIN KINASE KINASE KINASE 20"/>
    <property type="match status" value="1"/>
</dbReference>
<dbReference type="GO" id="GO:0005524">
    <property type="term" value="F:ATP binding"/>
    <property type="evidence" value="ECO:0007669"/>
    <property type="project" value="UniProtKB-UniRule"/>
</dbReference>
<dbReference type="InterPro" id="IPR001245">
    <property type="entry name" value="Ser-Thr/Tyr_kinase_cat_dom"/>
</dbReference>
<keyword evidence="4 5" id="KW-0067">ATP-binding</keyword>
<evidence type="ECO:0000313" key="7">
    <source>
        <dbReference type="EMBL" id="KAF0537285.1"/>
    </source>
</evidence>
<dbReference type="GO" id="GO:0097527">
    <property type="term" value="P:necroptotic signaling pathway"/>
    <property type="evidence" value="ECO:0007669"/>
    <property type="project" value="TreeGrafter"/>
</dbReference>
<dbReference type="Gene3D" id="1.20.930.20">
    <property type="entry name" value="Adaptor protein Cbl, N-terminal domain"/>
    <property type="match status" value="1"/>
</dbReference>
<dbReference type="PROSITE" id="PS00109">
    <property type="entry name" value="PROTEIN_KINASE_TYR"/>
    <property type="match status" value="1"/>
</dbReference>
<dbReference type="GO" id="GO:0004672">
    <property type="term" value="F:protein kinase activity"/>
    <property type="evidence" value="ECO:0007669"/>
    <property type="project" value="InterPro"/>
</dbReference>